<organism evidence="6 7">
    <name type="scientific">Streptomyces antimicrobicus</name>
    <dbReference type="NCBI Taxonomy" id="2883108"/>
    <lineage>
        <taxon>Bacteria</taxon>
        <taxon>Bacillati</taxon>
        <taxon>Actinomycetota</taxon>
        <taxon>Actinomycetes</taxon>
        <taxon>Kitasatosporales</taxon>
        <taxon>Streptomycetaceae</taxon>
        <taxon>Streptomyces</taxon>
    </lineage>
</organism>
<dbReference type="InterPro" id="IPR041688">
    <property type="entry name" value="PRTase_2"/>
</dbReference>
<evidence type="ECO:0000313" key="6">
    <source>
        <dbReference type="EMBL" id="MCB5180981.1"/>
    </source>
</evidence>
<dbReference type="InterPro" id="IPR022537">
    <property type="entry name" value="TRSP_dom"/>
</dbReference>
<feature type="compositionally biased region" description="Polar residues" evidence="1">
    <location>
        <begin position="253"/>
        <end position="264"/>
    </location>
</feature>
<proteinExistence type="predicted"/>
<evidence type="ECO:0000259" key="4">
    <source>
        <dbReference type="Pfam" id="PF15608"/>
    </source>
</evidence>
<protein>
    <submittedName>
        <fullName evidence="6">Phosphoribosyltransferase</fullName>
    </submittedName>
</protein>
<dbReference type="InterPro" id="IPR028157">
    <property type="entry name" value="PELOTA_dom"/>
</dbReference>
<gene>
    <name evidence="6" type="ORF">LG632_16500</name>
</gene>
<dbReference type="EMBL" id="JAJAUY010000059">
    <property type="protein sequence ID" value="MCB5180981.1"/>
    <property type="molecule type" value="Genomic_DNA"/>
</dbReference>
<dbReference type="SUPFAM" id="SSF53271">
    <property type="entry name" value="PRTase-like"/>
    <property type="match status" value="1"/>
</dbReference>
<dbReference type="InterPro" id="IPR029057">
    <property type="entry name" value="PRTase-like"/>
</dbReference>
<dbReference type="RefSeq" id="WP_226728073.1">
    <property type="nucleotide sequence ID" value="NZ_JAJAUY010000059.1"/>
</dbReference>
<reference evidence="6 7" key="1">
    <citation type="submission" date="2021-10" db="EMBL/GenBank/DDBJ databases">
        <title>Streptomyces sp. strain SMC 277, a novel streptomycete isolated from soil.</title>
        <authorList>
            <person name="Chanama M."/>
        </authorList>
    </citation>
    <scope>NUCLEOTIDE SEQUENCE [LARGE SCALE GENOMIC DNA]</scope>
    <source>
        <strain evidence="6 7">SMC 277</strain>
    </source>
</reference>
<evidence type="ECO:0000259" key="2">
    <source>
        <dbReference type="Pfam" id="PF11202"/>
    </source>
</evidence>
<evidence type="ECO:0000259" key="5">
    <source>
        <dbReference type="Pfam" id="PF15609"/>
    </source>
</evidence>
<accession>A0ABS8B8N4</accession>
<feature type="domain" description="PELOTA RNA-binding" evidence="4">
    <location>
        <begin position="738"/>
        <end position="817"/>
    </location>
</feature>
<feature type="domain" description="Orotate phosphoribosyltransferase-like" evidence="5">
    <location>
        <begin position="47"/>
        <end position="234"/>
    </location>
</feature>
<keyword evidence="7" id="KW-1185">Reference proteome</keyword>
<keyword evidence="6" id="KW-0328">Glycosyltransferase</keyword>
<dbReference type="Proteomes" id="UP001199054">
    <property type="component" value="Unassembled WGS sequence"/>
</dbReference>
<dbReference type="InterPro" id="IPR011215">
    <property type="entry name" value="StiP_N"/>
</dbReference>
<feature type="domain" description="Cysteine protease StiP N-terminal" evidence="2">
    <location>
        <begin position="467"/>
        <end position="711"/>
    </location>
</feature>
<dbReference type="Pfam" id="PF11202">
    <property type="entry name" value="StiP"/>
    <property type="match status" value="1"/>
</dbReference>
<dbReference type="Pfam" id="PF12500">
    <property type="entry name" value="TRSP"/>
    <property type="match status" value="1"/>
</dbReference>
<evidence type="ECO:0000259" key="3">
    <source>
        <dbReference type="Pfam" id="PF12500"/>
    </source>
</evidence>
<comment type="caution">
    <text evidence="6">The sequence shown here is derived from an EMBL/GenBank/DDBJ whole genome shotgun (WGS) entry which is preliminary data.</text>
</comment>
<dbReference type="Pfam" id="PF15608">
    <property type="entry name" value="PELOTA_1"/>
    <property type="match status" value="1"/>
</dbReference>
<sequence length="835" mass="88797">MARLPATAKGKTIDTVWSGTWVAERLGVRLREPETGGAPARPALRELLGLALRRNPKRAHLLVSQVLGKHVPQSPEVVYAAGHGLGVRVRELLGAEAAATALVLGYAETATGLGHCVADGLGAAPYLHSTRRPVPGLTPAGGFEESHSHATSHLLLPEDPALLAGTGPLVLVDDEFSTGNTVLNTIRDLHARYPREHYVVVALVDMRSAADRARLAEFAAGLGARVDLIALAAGTVELPDGVLDKGRALVAQYESQGSPETQGSHAGGVGRDRGAPPSGAAPVERVELGWPQGLPDGGRHGFTPAHRARLEQALPGLAERLAAALGDRPGRVLVLGNEELMYAPLRLARALEETGTATEVRFSTTTRSPVLAVDDPGYAIRTRLVFPAHDDPADGPGDRYAYNVAGAGFDTVVAVVDSAGDTPALHDGLLERLRRHTARVVLAVVPSYVPTLEPIMLPAPLRGPAFSSYPAEDVGWLLQDLSDVALEAPTEEREEAIQAGGAHYAESLPVEYQPSARYQALYQSALDASAARIAQAVGTVTETVLAERSPAPVLVSLARAGTPVGVLMRRWARYRHGLDLPHYAVSIVRGRGIDANALRWLAAHHDPADVVFVDGWTGKGAITRELREALRDFPGFDPEIVVLADPGRCVATYGTREDFLIPSACLNSTVSGLVSRTVLRADLVGPDDFHGAKFYRELAAADVSTAFVDTVAARFAEVADAVDTQVKELLVADRAPTWEGWAAVERISEEYGIHDVNLVKPGVGETTRVLLRRVPWKILAQRGAGADLDHVRLLAEQRGVPVEEVDDLPYTCVGLIHPRFTRGATGADGKAVAAK</sequence>
<feature type="region of interest" description="Disordered" evidence="1">
    <location>
        <begin position="253"/>
        <end position="282"/>
    </location>
</feature>
<evidence type="ECO:0000313" key="7">
    <source>
        <dbReference type="Proteomes" id="UP001199054"/>
    </source>
</evidence>
<dbReference type="Pfam" id="PF15609">
    <property type="entry name" value="PRTase_2"/>
    <property type="match status" value="1"/>
</dbReference>
<name>A0ABS8B8N4_9ACTN</name>
<evidence type="ECO:0000256" key="1">
    <source>
        <dbReference type="SAM" id="MobiDB-lite"/>
    </source>
</evidence>
<keyword evidence="6" id="KW-0808">Transferase</keyword>
<dbReference type="GO" id="GO:0016757">
    <property type="term" value="F:glycosyltransferase activity"/>
    <property type="evidence" value="ECO:0007669"/>
    <property type="project" value="UniProtKB-KW"/>
</dbReference>
<feature type="domain" description="TRSP" evidence="3">
    <location>
        <begin position="296"/>
        <end position="432"/>
    </location>
</feature>